<reference evidence="5" key="1">
    <citation type="submission" date="2016-04" db="EMBL/GenBank/DDBJ databases">
        <authorList>
            <person name="Evans L.H."/>
            <person name="Alamgir A."/>
            <person name="Owens N."/>
            <person name="Weber N.D."/>
            <person name="Virtaneva K."/>
            <person name="Barbian K."/>
            <person name="Babar A."/>
            <person name="Rosenke K."/>
        </authorList>
    </citation>
    <scope>NUCLEOTIDE SEQUENCE [LARGE SCALE GENOMIC DNA]</scope>
    <source>
        <strain evidence="5">CBS 101.48</strain>
    </source>
</reference>
<dbReference type="InterPro" id="IPR011992">
    <property type="entry name" value="EF-hand-dom_pair"/>
</dbReference>
<dbReference type="InterPro" id="IPR002048">
    <property type="entry name" value="EF_hand_dom"/>
</dbReference>
<dbReference type="InParanoid" id="A0A168QTZ8"/>
<dbReference type="SUPFAM" id="SSF47473">
    <property type="entry name" value="EF-hand"/>
    <property type="match status" value="1"/>
</dbReference>
<dbReference type="InterPro" id="IPR018247">
    <property type="entry name" value="EF_Hand_1_Ca_BS"/>
</dbReference>
<name>A0A168QTZ8_ABSGL</name>
<feature type="domain" description="EF-hand" evidence="4">
    <location>
        <begin position="219"/>
        <end position="254"/>
    </location>
</feature>
<accession>A0A168QTZ8</accession>
<feature type="region of interest" description="Disordered" evidence="2">
    <location>
        <begin position="293"/>
        <end position="316"/>
    </location>
</feature>
<dbReference type="OMA" id="GMEREIQ"/>
<keyword evidence="6" id="KW-1185">Reference proteome</keyword>
<organism evidence="5">
    <name type="scientific">Absidia glauca</name>
    <name type="common">Pin mould</name>
    <dbReference type="NCBI Taxonomy" id="4829"/>
    <lineage>
        <taxon>Eukaryota</taxon>
        <taxon>Fungi</taxon>
        <taxon>Fungi incertae sedis</taxon>
        <taxon>Mucoromycota</taxon>
        <taxon>Mucoromycotina</taxon>
        <taxon>Mucoromycetes</taxon>
        <taxon>Mucorales</taxon>
        <taxon>Cunninghamellaceae</taxon>
        <taxon>Absidia</taxon>
    </lineage>
</organism>
<dbReference type="GO" id="GO:0005509">
    <property type="term" value="F:calcium ion binding"/>
    <property type="evidence" value="ECO:0007669"/>
    <property type="project" value="InterPro"/>
</dbReference>
<dbReference type="PROSITE" id="PS50222">
    <property type="entry name" value="EF_HAND_2"/>
    <property type="match status" value="1"/>
</dbReference>
<evidence type="ECO:0008006" key="7">
    <source>
        <dbReference type="Google" id="ProtNLM"/>
    </source>
</evidence>
<protein>
    <recommendedName>
        <fullName evidence="7">EF-hand domain-containing protein</fullName>
    </recommendedName>
</protein>
<evidence type="ECO:0000313" key="6">
    <source>
        <dbReference type="Proteomes" id="UP000078561"/>
    </source>
</evidence>
<dbReference type="PROSITE" id="PS00018">
    <property type="entry name" value="EF_HAND_1"/>
    <property type="match status" value="1"/>
</dbReference>
<dbReference type="EMBL" id="LT554468">
    <property type="protein sequence ID" value="SAM05557.1"/>
    <property type="molecule type" value="Genomic_DNA"/>
</dbReference>
<evidence type="ECO:0000259" key="4">
    <source>
        <dbReference type="PROSITE" id="PS50222"/>
    </source>
</evidence>
<evidence type="ECO:0000256" key="2">
    <source>
        <dbReference type="SAM" id="MobiDB-lite"/>
    </source>
</evidence>
<feature type="compositionally biased region" description="Basic and acidic residues" evidence="2">
    <location>
        <begin position="294"/>
        <end position="316"/>
    </location>
</feature>
<dbReference type="InterPro" id="IPR036047">
    <property type="entry name" value="F-box-like_dom_sf"/>
</dbReference>
<feature type="domain" description="F-box" evidence="3">
    <location>
        <begin position="2"/>
        <end position="48"/>
    </location>
</feature>
<evidence type="ECO:0000259" key="3">
    <source>
        <dbReference type="PROSITE" id="PS50181"/>
    </source>
</evidence>
<dbReference type="OrthoDB" id="26525at2759"/>
<dbReference type="PROSITE" id="PS50181">
    <property type="entry name" value="FBOX"/>
    <property type="match status" value="1"/>
</dbReference>
<dbReference type="AlphaFoldDB" id="A0A168QTZ8"/>
<dbReference type="Proteomes" id="UP000078561">
    <property type="component" value="Unassembled WGS sequence"/>
</dbReference>
<evidence type="ECO:0000313" key="5">
    <source>
        <dbReference type="EMBL" id="SAM05557.1"/>
    </source>
</evidence>
<proteinExistence type="predicted"/>
<dbReference type="InterPro" id="IPR001810">
    <property type="entry name" value="F-box_dom"/>
</dbReference>
<sequence length="316" mass="36135">MVARIETFPDIVVEQLAYLLEPKELYQLSLTSKTLYSIYSSSAVWRSKTIHDFGNLFHIYTLFTTSTGLELYPDLKDKFEREPTDWHRYYITKNATINDTEDEALMDQADKEYAAAQSQLKTFQQDGNAAVLNEVAAKMMRILDVFPTHGGCYYILGFILFVLNQLEEAVILLHMGRAVDQSFEPIDELEEEIQRIIKGYGGQEDETPLLTDNNTLSAPLSDTLLEIFAAFDKDKDNALNNRELGNFIFETNGSHPPAPFLRQMGQRFGSNARGWLTKEGFLAFYLEQTLDDPSETRNDLGVHGYDPHSLKKRMEE</sequence>
<gene>
    <name evidence="5" type="primary">ABSGL_11432.1 scaffold 12295</name>
</gene>
<dbReference type="SUPFAM" id="SSF81383">
    <property type="entry name" value="F-box domain"/>
    <property type="match status" value="1"/>
</dbReference>
<dbReference type="Gene3D" id="1.10.238.10">
    <property type="entry name" value="EF-hand"/>
    <property type="match status" value="1"/>
</dbReference>
<keyword evidence="1" id="KW-0106">Calcium</keyword>
<dbReference type="STRING" id="4829.A0A168QTZ8"/>
<evidence type="ECO:0000256" key="1">
    <source>
        <dbReference type="ARBA" id="ARBA00022837"/>
    </source>
</evidence>